<keyword evidence="3" id="KW-1185">Reference proteome</keyword>
<proteinExistence type="predicted"/>
<sequence length="100" mass="11621">MNEKKRCRVICYDPDCPWLCYCARTNYPASFQIKTFVDEHTCPRSNKNKTCPEKEVGTATEEPDLDEEEAREQEANWEETMEAAHATHVADEEDLTQNHP</sequence>
<protein>
    <recommendedName>
        <fullName evidence="4">Transposase MuDR plant domain-containing protein</fullName>
    </recommendedName>
</protein>
<dbReference type="EMBL" id="SDMP01000015">
    <property type="protein sequence ID" value="RYR08860.1"/>
    <property type="molecule type" value="Genomic_DNA"/>
</dbReference>
<evidence type="ECO:0000256" key="1">
    <source>
        <dbReference type="SAM" id="MobiDB-lite"/>
    </source>
</evidence>
<accession>A0A444Z3X0</accession>
<feature type="compositionally biased region" description="Acidic residues" evidence="1">
    <location>
        <begin position="61"/>
        <end position="81"/>
    </location>
</feature>
<feature type="compositionally biased region" description="Acidic residues" evidence="1">
    <location>
        <begin position="91"/>
        <end position="100"/>
    </location>
</feature>
<comment type="caution">
    <text evidence="2">The sequence shown here is derived from an EMBL/GenBank/DDBJ whole genome shotgun (WGS) entry which is preliminary data.</text>
</comment>
<feature type="region of interest" description="Disordered" evidence="1">
    <location>
        <begin position="43"/>
        <end position="100"/>
    </location>
</feature>
<dbReference type="AlphaFoldDB" id="A0A444Z3X0"/>
<organism evidence="2 3">
    <name type="scientific">Arachis hypogaea</name>
    <name type="common">Peanut</name>
    <dbReference type="NCBI Taxonomy" id="3818"/>
    <lineage>
        <taxon>Eukaryota</taxon>
        <taxon>Viridiplantae</taxon>
        <taxon>Streptophyta</taxon>
        <taxon>Embryophyta</taxon>
        <taxon>Tracheophyta</taxon>
        <taxon>Spermatophyta</taxon>
        <taxon>Magnoliopsida</taxon>
        <taxon>eudicotyledons</taxon>
        <taxon>Gunneridae</taxon>
        <taxon>Pentapetalae</taxon>
        <taxon>rosids</taxon>
        <taxon>fabids</taxon>
        <taxon>Fabales</taxon>
        <taxon>Fabaceae</taxon>
        <taxon>Papilionoideae</taxon>
        <taxon>50 kb inversion clade</taxon>
        <taxon>dalbergioids sensu lato</taxon>
        <taxon>Dalbergieae</taxon>
        <taxon>Pterocarpus clade</taxon>
        <taxon>Arachis</taxon>
    </lineage>
</organism>
<gene>
    <name evidence="2" type="ORF">Ahy_B05g076700</name>
</gene>
<reference evidence="2 3" key="1">
    <citation type="submission" date="2019-01" db="EMBL/GenBank/DDBJ databases">
        <title>Sequencing of cultivated peanut Arachis hypogaea provides insights into genome evolution and oil improvement.</title>
        <authorList>
            <person name="Chen X."/>
        </authorList>
    </citation>
    <scope>NUCLEOTIDE SEQUENCE [LARGE SCALE GENOMIC DNA]</scope>
    <source>
        <strain evidence="3">cv. Fuhuasheng</strain>
        <tissue evidence="2">Leaves</tissue>
    </source>
</reference>
<dbReference type="Proteomes" id="UP000289738">
    <property type="component" value="Chromosome B05"/>
</dbReference>
<name>A0A444Z3X0_ARAHY</name>
<evidence type="ECO:0000313" key="3">
    <source>
        <dbReference type="Proteomes" id="UP000289738"/>
    </source>
</evidence>
<evidence type="ECO:0008006" key="4">
    <source>
        <dbReference type="Google" id="ProtNLM"/>
    </source>
</evidence>
<evidence type="ECO:0000313" key="2">
    <source>
        <dbReference type="EMBL" id="RYR08860.1"/>
    </source>
</evidence>